<keyword evidence="1" id="KW-0175">Coiled coil</keyword>
<protein>
    <submittedName>
        <fullName evidence="2">Uncharacterized protein</fullName>
    </submittedName>
</protein>
<reference evidence="2" key="2">
    <citation type="journal article" date="2015" name="Fish Shellfish Immunol.">
        <title>Early steps in the European eel (Anguilla anguilla)-Vibrio vulnificus interaction in the gills: Role of the RtxA13 toxin.</title>
        <authorList>
            <person name="Callol A."/>
            <person name="Pajuelo D."/>
            <person name="Ebbesson L."/>
            <person name="Teles M."/>
            <person name="MacKenzie S."/>
            <person name="Amaro C."/>
        </authorList>
    </citation>
    <scope>NUCLEOTIDE SEQUENCE</scope>
</reference>
<reference evidence="2" key="1">
    <citation type="submission" date="2014-11" db="EMBL/GenBank/DDBJ databases">
        <authorList>
            <person name="Amaro Gonzalez C."/>
        </authorList>
    </citation>
    <scope>NUCLEOTIDE SEQUENCE</scope>
</reference>
<evidence type="ECO:0000313" key="2">
    <source>
        <dbReference type="EMBL" id="JAI01006.1"/>
    </source>
</evidence>
<dbReference type="AlphaFoldDB" id="A0A0E9XGN8"/>
<name>A0A0E9XGN8_ANGAN</name>
<organism evidence="2">
    <name type="scientific">Anguilla anguilla</name>
    <name type="common">European freshwater eel</name>
    <name type="synonym">Muraena anguilla</name>
    <dbReference type="NCBI Taxonomy" id="7936"/>
    <lineage>
        <taxon>Eukaryota</taxon>
        <taxon>Metazoa</taxon>
        <taxon>Chordata</taxon>
        <taxon>Craniata</taxon>
        <taxon>Vertebrata</taxon>
        <taxon>Euteleostomi</taxon>
        <taxon>Actinopterygii</taxon>
        <taxon>Neopterygii</taxon>
        <taxon>Teleostei</taxon>
        <taxon>Anguilliformes</taxon>
        <taxon>Anguillidae</taxon>
        <taxon>Anguilla</taxon>
    </lineage>
</organism>
<dbReference type="EMBL" id="GBXM01007572">
    <property type="protein sequence ID" value="JAI01006.1"/>
    <property type="molecule type" value="Transcribed_RNA"/>
</dbReference>
<feature type="coiled-coil region" evidence="1">
    <location>
        <begin position="23"/>
        <end position="57"/>
    </location>
</feature>
<evidence type="ECO:0000256" key="1">
    <source>
        <dbReference type="SAM" id="Coils"/>
    </source>
</evidence>
<accession>A0A0E9XGN8</accession>
<proteinExistence type="predicted"/>
<sequence>MTKLQILNSYLTERLMVVAQEILDIVKETVSEYQEENARTKRENESLRRRLREFGLEIESTFFGVHGLLLFLPLEESLS</sequence>